<organism evidence="11 14">
    <name type="scientific">Cuniculiplasma divulgatum</name>
    <dbReference type="NCBI Taxonomy" id="1673428"/>
    <lineage>
        <taxon>Archaea</taxon>
        <taxon>Methanobacteriati</taxon>
        <taxon>Thermoplasmatota</taxon>
        <taxon>Thermoplasmata</taxon>
        <taxon>Thermoplasmatales</taxon>
        <taxon>Cuniculiplasmataceae</taxon>
        <taxon>Cuniculiplasma</taxon>
    </lineage>
</organism>
<gene>
    <name evidence="12" type="ORF">CPM_1364</name>
    <name evidence="11" type="ORF">CSP5_1365</name>
</gene>
<evidence type="ECO:0000256" key="9">
    <source>
        <dbReference type="RuleBase" id="RU363032"/>
    </source>
</evidence>
<keyword evidence="7 9" id="KW-1133">Transmembrane helix</keyword>
<dbReference type="RefSeq" id="WP_021788916.1">
    <property type="nucleotide sequence ID" value="NZ_LT671858.1"/>
</dbReference>
<dbReference type="Proteomes" id="UP000195607">
    <property type="component" value="Chromosome I"/>
</dbReference>
<evidence type="ECO:0000256" key="7">
    <source>
        <dbReference type="ARBA" id="ARBA00022989"/>
    </source>
</evidence>
<dbReference type="Proteomes" id="UP000187822">
    <property type="component" value="Chromosome I"/>
</dbReference>
<dbReference type="KEGG" id="cdiv:CPM_1364"/>
<feature type="transmembrane region" description="Helical" evidence="9">
    <location>
        <begin position="142"/>
        <end position="162"/>
    </location>
</feature>
<feature type="transmembrane region" description="Helical" evidence="9">
    <location>
        <begin position="353"/>
        <end position="379"/>
    </location>
</feature>
<evidence type="ECO:0000313" key="13">
    <source>
        <dbReference type="Proteomes" id="UP000187822"/>
    </source>
</evidence>
<dbReference type="STRING" id="1673428.CPM_1364"/>
<feature type="transmembrane region" description="Helical" evidence="9">
    <location>
        <begin position="71"/>
        <end position="92"/>
    </location>
</feature>
<evidence type="ECO:0000256" key="4">
    <source>
        <dbReference type="ARBA" id="ARBA00022475"/>
    </source>
</evidence>
<dbReference type="PROSITE" id="PS50928">
    <property type="entry name" value="ABC_TM1"/>
    <property type="match status" value="2"/>
</dbReference>
<dbReference type="CDD" id="cd06261">
    <property type="entry name" value="TM_PBP2"/>
    <property type="match status" value="2"/>
</dbReference>
<feature type="transmembrane region" description="Helical" evidence="9">
    <location>
        <begin position="12"/>
        <end position="30"/>
    </location>
</feature>
<dbReference type="GO" id="GO:0005886">
    <property type="term" value="C:plasma membrane"/>
    <property type="evidence" value="ECO:0007669"/>
    <property type="project" value="UniProtKB-SubCell"/>
</dbReference>
<evidence type="ECO:0000256" key="2">
    <source>
        <dbReference type="ARBA" id="ARBA00009047"/>
    </source>
</evidence>
<feature type="transmembrane region" description="Helical" evidence="9">
    <location>
        <begin position="297"/>
        <end position="319"/>
    </location>
</feature>
<evidence type="ECO:0000256" key="5">
    <source>
        <dbReference type="ARBA" id="ARBA00022597"/>
    </source>
</evidence>
<evidence type="ECO:0000256" key="1">
    <source>
        <dbReference type="ARBA" id="ARBA00004651"/>
    </source>
</evidence>
<dbReference type="OrthoDB" id="57451at2157"/>
<feature type="domain" description="ABC transmembrane type-1" evidence="10">
    <location>
        <begin position="356"/>
        <end position="555"/>
    </location>
</feature>
<feature type="transmembrane region" description="Helical" evidence="9">
    <location>
        <begin position="99"/>
        <end position="122"/>
    </location>
</feature>
<feature type="transmembrane region" description="Helical" evidence="9">
    <location>
        <begin position="423"/>
        <end position="443"/>
    </location>
</feature>
<keyword evidence="4" id="KW-1003">Cell membrane</keyword>
<feature type="transmembrane region" description="Helical" evidence="9">
    <location>
        <begin position="199"/>
        <end position="220"/>
    </location>
</feature>
<feature type="domain" description="ABC transmembrane type-1" evidence="10">
    <location>
        <begin position="67"/>
        <end position="266"/>
    </location>
</feature>
<evidence type="ECO:0000256" key="8">
    <source>
        <dbReference type="ARBA" id="ARBA00023136"/>
    </source>
</evidence>
<feature type="transmembrane region" description="Helical" evidence="9">
    <location>
        <begin position="479"/>
        <end position="501"/>
    </location>
</feature>
<feature type="transmembrane region" description="Helical" evidence="9">
    <location>
        <begin position="391"/>
        <end position="411"/>
    </location>
</feature>
<dbReference type="PANTHER" id="PTHR32243:SF50">
    <property type="entry name" value="MALTOSE_MALTODEXTRIN TRANSPORT SYSTEM PERMEASE PROTEIN MALG"/>
    <property type="match status" value="1"/>
</dbReference>
<keyword evidence="3 9" id="KW-0813">Transport</keyword>
<dbReference type="AlphaFoldDB" id="A0A1N5VHV7"/>
<comment type="subcellular location">
    <subcellularLocation>
        <location evidence="1 9">Cell membrane</location>
        <topology evidence="1 9">Multi-pass membrane protein</topology>
    </subcellularLocation>
</comment>
<proteinExistence type="inferred from homology"/>
<evidence type="ECO:0000313" key="12">
    <source>
        <dbReference type="EMBL" id="SJK85164.1"/>
    </source>
</evidence>
<evidence type="ECO:0000313" key="14">
    <source>
        <dbReference type="Proteomes" id="UP000195607"/>
    </source>
</evidence>
<sequence>MSKSSIRKQAIIVTLPALIYFFIFVLYPIFDNVIISFESFNFAEVATFVGIKNYIILVETPHLDQLVDNTIIYTLAVPVIDVLLAIPLATLIKRLNKPYLIPLILLPSFIPQVTSANIWLLMMNPSYGIPYYIGHQNIFLSAWSVVLVDVWSSLPLATLIIYSGLKSVPPSIEEATSMDGIRGTRKLINIELPYIKSNILSAFVLMLMYGSFTFDPIYVLNSYSSPFGINDLSYFAYQNYYGQDIGLAAVIIIIVSVLSSLFTVVFVYFTLRKTKVRTSRMWKSGMKYLPNKEIPKVLVYVGMALFIIFLIGPVVFLGLDSIKPLSEIIRIPPMFYPKHLTLSNYKVAINTGIPYFTSSIIASLVASAIVVLIGLPAAYVAARYKLGGLKFIGFVLFIYSLPTIIFLIPMHNIIASLGQLNEISGLIISYPVFILPLSIWMMYNFYQNFPKHVEEAANMDGMNLFRTLRKIIVPLSYDGMFVTFLYAFILAWGALIFPLALTYSPFNLSIYYPNGAQTITILIGGAIGHEAVGYGMLAASSILSIIPSIILVIIVRNRVDKLWRTGGNVN</sequence>
<reference evidence="11 14" key="1">
    <citation type="submission" date="2016-04" db="EMBL/GenBank/DDBJ databases">
        <authorList>
            <person name="Evans L.H."/>
            <person name="Alamgir A."/>
            <person name="Owens N."/>
            <person name="Weber N.D."/>
            <person name="Virtaneva K."/>
            <person name="Barbian K."/>
            <person name="Babar A."/>
            <person name="Rosenke K."/>
        </authorList>
    </citation>
    <scope>NUCLEOTIDE SEQUENCE [LARGE SCALE GENOMIC DNA]</scope>
    <source>
        <strain evidence="11">S5</strain>
        <strain evidence="14">S5(T) (JCM 30642 \VKM B-2941)</strain>
    </source>
</reference>
<dbReference type="PANTHER" id="PTHR32243">
    <property type="entry name" value="MALTOSE TRANSPORT SYSTEM PERMEASE-RELATED"/>
    <property type="match status" value="1"/>
</dbReference>
<evidence type="ECO:0000313" key="11">
    <source>
        <dbReference type="EMBL" id="SIM71867.1"/>
    </source>
</evidence>
<dbReference type="EMBL" id="LT719092">
    <property type="protein sequence ID" value="SJK85164.1"/>
    <property type="molecule type" value="Genomic_DNA"/>
</dbReference>
<keyword evidence="6 9" id="KW-0812">Transmembrane</keyword>
<evidence type="ECO:0000256" key="3">
    <source>
        <dbReference type="ARBA" id="ARBA00022448"/>
    </source>
</evidence>
<feature type="transmembrane region" description="Helical" evidence="9">
    <location>
        <begin position="532"/>
        <end position="555"/>
    </location>
</feature>
<protein>
    <submittedName>
        <fullName evidence="11">CUT1 family ABC transporter permease</fullName>
    </submittedName>
</protein>
<dbReference type="GeneID" id="41588610"/>
<name>A0A1N5VHV7_9ARCH</name>
<keyword evidence="5" id="KW-0762">Sugar transport</keyword>
<evidence type="ECO:0000259" key="10">
    <source>
        <dbReference type="PROSITE" id="PS50928"/>
    </source>
</evidence>
<dbReference type="Gene3D" id="1.10.3720.10">
    <property type="entry name" value="MetI-like"/>
    <property type="match status" value="2"/>
</dbReference>
<evidence type="ECO:0000256" key="6">
    <source>
        <dbReference type="ARBA" id="ARBA00022692"/>
    </source>
</evidence>
<keyword evidence="13" id="KW-1185">Reference proteome</keyword>
<dbReference type="InterPro" id="IPR035906">
    <property type="entry name" value="MetI-like_sf"/>
</dbReference>
<keyword evidence="8 9" id="KW-0472">Membrane</keyword>
<dbReference type="Pfam" id="PF00528">
    <property type="entry name" value="BPD_transp_1"/>
    <property type="match status" value="2"/>
</dbReference>
<feature type="transmembrane region" description="Helical" evidence="9">
    <location>
        <begin position="245"/>
        <end position="271"/>
    </location>
</feature>
<dbReference type="InterPro" id="IPR000515">
    <property type="entry name" value="MetI-like"/>
</dbReference>
<accession>A0A1N5VHV7</accession>
<reference evidence="12" key="3">
    <citation type="submission" date="2016-06" db="EMBL/GenBank/DDBJ databases">
        <authorList>
            <person name="Olsen C.W."/>
            <person name="Carey S."/>
            <person name="Hinshaw L."/>
            <person name="Karasin A.I."/>
        </authorList>
    </citation>
    <scope>NUCLEOTIDE SEQUENCE [LARGE SCALE GENOMIC DNA]</scope>
    <source>
        <strain evidence="12">PM4</strain>
    </source>
</reference>
<dbReference type="EMBL" id="LT671858">
    <property type="protein sequence ID" value="SIM71867.1"/>
    <property type="molecule type" value="Genomic_DNA"/>
</dbReference>
<reference evidence="13" key="2">
    <citation type="submission" date="2016-06" db="EMBL/GenBank/DDBJ databases">
        <authorList>
            <person name="Toshchakov V.S."/>
        </authorList>
    </citation>
    <scope>NUCLEOTIDE SEQUENCE [LARGE SCALE GENOMIC DNA]</scope>
    <source>
        <strain>PM4 (JCM 30641</strain>
        <strain evidence="13">\VKM B-2940)</strain>
    </source>
</reference>
<dbReference type="SUPFAM" id="SSF161098">
    <property type="entry name" value="MetI-like"/>
    <property type="match status" value="2"/>
</dbReference>
<comment type="similarity">
    <text evidence="2">Belongs to the binding-protein-dependent transport system permease family. MalFG subfamily.</text>
</comment>
<dbReference type="InterPro" id="IPR050901">
    <property type="entry name" value="BP-dep_ABC_trans_perm"/>
</dbReference>
<dbReference type="GO" id="GO:0055085">
    <property type="term" value="P:transmembrane transport"/>
    <property type="evidence" value="ECO:0007669"/>
    <property type="project" value="InterPro"/>
</dbReference>